<dbReference type="AlphaFoldDB" id="A0A5J4Q2S6"/>
<organism evidence="3">
    <name type="scientific">termite gut metagenome</name>
    <dbReference type="NCBI Taxonomy" id="433724"/>
    <lineage>
        <taxon>unclassified sequences</taxon>
        <taxon>metagenomes</taxon>
        <taxon>organismal metagenomes</taxon>
    </lineage>
</organism>
<dbReference type="GO" id="GO:0006354">
    <property type="term" value="P:DNA-templated transcription elongation"/>
    <property type="evidence" value="ECO:0007669"/>
    <property type="project" value="InterPro"/>
</dbReference>
<feature type="domain" description="NusG-like N-terminal" evidence="2">
    <location>
        <begin position="8"/>
        <end position="102"/>
    </location>
</feature>
<gene>
    <name evidence="3" type="ORF">EZS27_034582</name>
</gene>
<dbReference type="EMBL" id="SNRY01005471">
    <property type="protein sequence ID" value="KAA6314873.1"/>
    <property type="molecule type" value="Genomic_DNA"/>
</dbReference>
<accession>A0A5J4Q2S6</accession>
<keyword evidence="1" id="KW-0804">Transcription</keyword>
<sequence length="173" mass="19811">MAIQQEFWFTTHTESKRELYIGGLLEKLNVIHYLPTYIVARQTRNEQYKRIKVPTVNNLLFIKSTEENFLALVKNKSYNLCYIKDPDTDLPLTVPDKQMNAFMYLLNRSARKALILLENNVAKGDNVRITGGDFFGMEGEAIQTGGKTYLTARIPKLLIAGIEISEDHLERLG</sequence>
<proteinExistence type="predicted"/>
<protein>
    <recommendedName>
        <fullName evidence="2">NusG-like N-terminal domain-containing protein</fullName>
    </recommendedName>
</protein>
<evidence type="ECO:0000313" key="3">
    <source>
        <dbReference type="EMBL" id="KAA6314873.1"/>
    </source>
</evidence>
<name>A0A5J4Q2S6_9ZZZZ</name>
<dbReference type="NCBIfam" id="NF033644">
    <property type="entry name" value="antiterm_UpxY"/>
    <property type="match status" value="1"/>
</dbReference>
<dbReference type="CDD" id="cd09895">
    <property type="entry name" value="NGN_SP_UpxY"/>
    <property type="match status" value="1"/>
</dbReference>
<evidence type="ECO:0000256" key="1">
    <source>
        <dbReference type="ARBA" id="ARBA00023163"/>
    </source>
</evidence>
<dbReference type="Pfam" id="PF02357">
    <property type="entry name" value="NusG"/>
    <property type="match status" value="1"/>
</dbReference>
<dbReference type="Gene3D" id="3.30.70.940">
    <property type="entry name" value="NusG, N-terminal domain"/>
    <property type="match status" value="1"/>
</dbReference>
<dbReference type="SUPFAM" id="SSF82679">
    <property type="entry name" value="N-utilization substance G protein NusG, N-terminal domain"/>
    <property type="match status" value="1"/>
</dbReference>
<reference evidence="3" key="1">
    <citation type="submission" date="2019-03" db="EMBL/GenBank/DDBJ databases">
        <title>Single cell metagenomics reveals metabolic interactions within the superorganism composed of flagellate Streblomastix strix and complex community of Bacteroidetes bacteria on its surface.</title>
        <authorList>
            <person name="Treitli S.C."/>
            <person name="Kolisko M."/>
            <person name="Husnik F."/>
            <person name="Keeling P."/>
            <person name="Hampl V."/>
        </authorList>
    </citation>
    <scope>NUCLEOTIDE SEQUENCE</scope>
    <source>
        <strain evidence="3">STM</strain>
    </source>
</reference>
<evidence type="ECO:0000259" key="2">
    <source>
        <dbReference type="Pfam" id="PF02357"/>
    </source>
</evidence>
<dbReference type="InterPro" id="IPR006645">
    <property type="entry name" value="NGN-like_dom"/>
</dbReference>
<comment type="caution">
    <text evidence="3">The sequence shown here is derived from an EMBL/GenBank/DDBJ whole genome shotgun (WGS) entry which is preliminary data.</text>
</comment>
<dbReference type="InterPro" id="IPR036735">
    <property type="entry name" value="NGN_dom_sf"/>
</dbReference>